<gene>
    <name evidence="1" type="ORF">S01H4_58925</name>
</gene>
<proteinExistence type="predicted"/>
<protein>
    <recommendedName>
        <fullName evidence="2">TonB-dependent receptor-like beta-barrel domain-containing protein</fullName>
    </recommendedName>
</protein>
<feature type="non-terminal residue" evidence="1">
    <location>
        <position position="1"/>
    </location>
</feature>
<evidence type="ECO:0000313" key="1">
    <source>
        <dbReference type="EMBL" id="GAH17576.1"/>
    </source>
</evidence>
<dbReference type="EMBL" id="BART01034487">
    <property type="protein sequence ID" value="GAH17576.1"/>
    <property type="molecule type" value="Genomic_DNA"/>
</dbReference>
<reference evidence="1" key="1">
    <citation type="journal article" date="2014" name="Front. Microbiol.">
        <title>High frequency of phylogenetically diverse reductive dehalogenase-homologous genes in deep subseafloor sedimentary metagenomes.</title>
        <authorList>
            <person name="Kawai M."/>
            <person name="Futagami T."/>
            <person name="Toyoda A."/>
            <person name="Takaki Y."/>
            <person name="Nishi S."/>
            <person name="Hori S."/>
            <person name="Arai W."/>
            <person name="Tsubouchi T."/>
            <person name="Morono Y."/>
            <person name="Uchiyama I."/>
            <person name="Ito T."/>
            <person name="Fujiyama A."/>
            <person name="Inagaki F."/>
            <person name="Takami H."/>
        </authorList>
    </citation>
    <scope>NUCLEOTIDE SEQUENCE</scope>
    <source>
        <strain evidence="1">Expedition CK06-06</strain>
    </source>
</reference>
<dbReference type="AlphaFoldDB" id="X1D9X0"/>
<comment type="caution">
    <text evidence="1">The sequence shown here is derived from an EMBL/GenBank/DDBJ whole genome shotgun (WGS) entry which is preliminary data.</text>
</comment>
<organism evidence="1">
    <name type="scientific">marine sediment metagenome</name>
    <dbReference type="NCBI Taxonomy" id="412755"/>
    <lineage>
        <taxon>unclassified sequences</taxon>
        <taxon>metagenomes</taxon>
        <taxon>ecological metagenomes</taxon>
    </lineage>
</organism>
<evidence type="ECO:0008006" key="2">
    <source>
        <dbReference type="Google" id="ProtNLM"/>
    </source>
</evidence>
<accession>X1D9X0</accession>
<name>X1D9X0_9ZZZZ</name>
<sequence>TQPSNQWLLDGGFLKLKNMEIGYTFSNNLTKNFKIQDLRIYVSGHNLFLIYDHMKKWGYDPEAIRAWYYPQQRIFNLGIEISF</sequence>